<name>A0A150LLU1_9BACL</name>
<comment type="similarity">
    <text evidence="1">Belongs to the UPF0065 (bug) family.</text>
</comment>
<evidence type="ECO:0008006" key="5">
    <source>
        <dbReference type="Google" id="ProtNLM"/>
    </source>
</evidence>
<keyword evidence="2" id="KW-0472">Membrane</keyword>
<dbReference type="STRING" id="81408.B4119_1709"/>
<keyword evidence="2" id="KW-1133">Transmembrane helix</keyword>
<dbReference type="InterPro" id="IPR042100">
    <property type="entry name" value="Bug_dom1"/>
</dbReference>
<proteinExistence type="inferred from homology"/>
<dbReference type="PATRIC" id="fig|81408.3.peg.3899"/>
<comment type="caution">
    <text evidence="3">The sequence shown here is derived from an EMBL/GenBank/DDBJ whole genome shotgun (WGS) entry which is preliminary data.</text>
</comment>
<evidence type="ECO:0000256" key="2">
    <source>
        <dbReference type="SAM" id="Phobius"/>
    </source>
</evidence>
<dbReference type="InterPro" id="IPR005064">
    <property type="entry name" value="BUG"/>
</dbReference>
<organism evidence="3 4">
    <name type="scientific">Saccharococcus caldoxylosilyticus</name>
    <dbReference type="NCBI Taxonomy" id="81408"/>
    <lineage>
        <taxon>Bacteria</taxon>
        <taxon>Bacillati</taxon>
        <taxon>Bacillota</taxon>
        <taxon>Bacilli</taxon>
        <taxon>Bacillales</taxon>
        <taxon>Anoxybacillaceae</taxon>
        <taxon>Saccharococcus</taxon>
    </lineage>
</organism>
<dbReference type="Gene3D" id="3.40.190.10">
    <property type="entry name" value="Periplasmic binding protein-like II"/>
    <property type="match status" value="1"/>
</dbReference>
<protein>
    <recommendedName>
        <fullName evidence="5">Transporter</fullName>
    </recommendedName>
</protein>
<evidence type="ECO:0000256" key="1">
    <source>
        <dbReference type="ARBA" id="ARBA00006987"/>
    </source>
</evidence>
<dbReference type="CDD" id="cd07012">
    <property type="entry name" value="PBP2_Bug_TTT"/>
    <property type="match status" value="1"/>
</dbReference>
<dbReference type="SUPFAM" id="SSF53850">
    <property type="entry name" value="Periplasmic binding protein-like II"/>
    <property type="match status" value="1"/>
</dbReference>
<gene>
    <name evidence="3" type="ORF">B4119_1709</name>
</gene>
<sequence length="390" mass="42848">MTCLAKMFWQGRFFYEQNAQNSFYFQKLIIQKIVAIITLKHVNAIKNKGDQKMVKKWWSLIVMGIMMFVLAACGSTTTTKQSSKPSNYPTKPIVFVAPSGAGGGWDLTARAITKVLDETNLVKQTMTVENKPGGGGAVFMAEYATQDKNNDYKLFVNSPPIIINNLKAEGNSPFGYKDTTPLAQLTKDFGAIVVKADSKFQTLSQLLDAIKQNPKSVTVAGGSAPGSMDHLVAILPIYKSGIDPKVVKYVSYDGGGEAIAALLGGNADVIATDASSVGEYVKAGKVRVLAVSAPERLGGALKDVPTMKELGIDAEFTIWRGVFGPKQMSADAKKFWEDTFKKLSEHEKWKEELKKQGWEAEYRGSEEFTKFLQEQEQQISDMLKSLGMHK</sequence>
<dbReference type="EMBL" id="LQYS01000052">
    <property type="protein sequence ID" value="KYD13170.1"/>
    <property type="molecule type" value="Genomic_DNA"/>
</dbReference>
<accession>A0A150LLU1</accession>
<dbReference type="AlphaFoldDB" id="A0A150LLU1"/>
<dbReference type="Proteomes" id="UP000075455">
    <property type="component" value="Unassembled WGS sequence"/>
</dbReference>
<dbReference type="PANTHER" id="PTHR42928">
    <property type="entry name" value="TRICARBOXYLATE-BINDING PROTEIN"/>
    <property type="match status" value="1"/>
</dbReference>
<reference evidence="3 4" key="1">
    <citation type="submission" date="2016-01" db="EMBL/GenBank/DDBJ databases">
        <title>Draft Genome Sequences of Seven Thermophilic Sporeformers Isolated from Foods.</title>
        <authorList>
            <person name="Berendsen E.M."/>
            <person name="Wells-Bennik M.H."/>
            <person name="Krawcyk A.O."/>
            <person name="De Jong A."/>
            <person name="Holsappel S."/>
            <person name="Eijlander R.T."/>
            <person name="Kuipers O.P."/>
        </authorList>
    </citation>
    <scope>NUCLEOTIDE SEQUENCE [LARGE SCALE GENOMIC DNA]</scope>
    <source>
        <strain evidence="3 4">B4119</strain>
    </source>
</reference>
<dbReference type="Gene3D" id="3.40.190.150">
    <property type="entry name" value="Bordetella uptake gene, domain 1"/>
    <property type="match status" value="1"/>
</dbReference>
<evidence type="ECO:0000313" key="4">
    <source>
        <dbReference type="Proteomes" id="UP000075455"/>
    </source>
</evidence>
<dbReference type="eggNOG" id="COG3181">
    <property type="taxonomic scope" value="Bacteria"/>
</dbReference>
<dbReference type="Pfam" id="PF03401">
    <property type="entry name" value="TctC"/>
    <property type="match status" value="1"/>
</dbReference>
<feature type="transmembrane region" description="Helical" evidence="2">
    <location>
        <begin position="57"/>
        <end position="77"/>
    </location>
</feature>
<keyword evidence="2" id="KW-0812">Transmembrane</keyword>
<dbReference type="PANTHER" id="PTHR42928:SF3">
    <property type="entry name" value="UPF0065 PROTEIN YFLP"/>
    <property type="match status" value="1"/>
</dbReference>
<evidence type="ECO:0000313" key="3">
    <source>
        <dbReference type="EMBL" id="KYD13170.1"/>
    </source>
</evidence>